<evidence type="ECO:0000256" key="1">
    <source>
        <dbReference type="SAM" id="SignalP"/>
    </source>
</evidence>
<proteinExistence type="predicted"/>
<sequence length="212" mass="24970">MRTFAFIVTFILMLKCPELNATKLTADVLCSKERMMDCELKTLSFFNSANETENEYDTFCESLKNGNDCPLHMPKDCIKQHPSASAQYYLFFEEIYRWCNSTAMERKIFFTLGFCFFENQKEIGKCYQFLSIDAVNRPLNKTSCEQYEFLTCMHDQGLKFCGKRREVLVNALQEMKQNFTENCKGCVDKRNNYWILDLLAFSSLVLFQKIWN</sequence>
<keyword evidence="1" id="KW-0732">Signal</keyword>
<dbReference type="EMBL" id="CAXIEN010000444">
    <property type="protein sequence ID" value="CAL1297875.1"/>
    <property type="molecule type" value="Genomic_DNA"/>
</dbReference>
<accession>A0AAV2BPP3</accession>
<reference evidence="2 3" key="1">
    <citation type="submission" date="2024-04" db="EMBL/GenBank/DDBJ databases">
        <authorList>
            <person name="Rising A."/>
            <person name="Reimegard J."/>
            <person name="Sonavane S."/>
            <person name="Akerstrom W."/>
            <person name="Nylinder S."/>
            <person name="Hedman E."/>
            <person name="Kallberg Y."/>
        </authorList>
    </citation>
    <scope>NUCLEOTIDE SEQUENCE [LARGE SCALE GENOMIC DNA]</scope>
</reference>
<feature type="signal peptide" evidence="1">
    <location>
        <begin position="1"/>
        <end position="21"/>
    </location>
</feature>
<dbReference type="Proteomes" id="UP001497382">
    <property type="component" value="Unassembled WGS sequence"/>
</dbReference>
<name>A0AAV2BPP3_9ARAC</name>
<feature type="chain" id="PRO_5043539245" evidence="1">
    <location>
        <begin position="22"/>
        <end position="212"/>
    </location>
</feature>
<comment type="caution">
    <text evidence="2">The sequence shown here is derived from an EMBL/GenBank/DDBJ whole genome shotgun (WGS) entry which is preliminary data.</text>
</comment>
<evidence type="ECO:0000313" key="3">
    <source>
        <dbReference type="Proteomes" id="UP001497382"/>
    </source>
</evidence>
<gene>
    <name evidence="2" type="ORF">LARSCL_LOCUS20561</name>
</gene>
<dbReference type="AlphaFoldDB" id="A0AAV2BPP3"/>
<protein>
    <submittedName>
        <fullName evidence="2">Uncharacterized protein</fullName>
    </submittedName>
</protein>
<evidence type="ECO:0000313" key="2">
    <source>
        <dbReference type="EMBL" id="CAL1297875.1"/>
    </source>
</evidence>
<organism evidence="2 3">
    <name type="scientific">Larinioides sclopetarius</name>
    <dbReference type="NCBI Taxonomy" id="280406"/>
    <lineage>
        <taxon>Eukaryota</taxon>
        <taxon>Metazoa</taxon>
        <taxon>Ecdysozoa</taxon>
        <taxon>Arthropoda</taxon>
        <taxon>Chelicerata</taxon>
        <taxon>Arachnida</taxon>
        <taxon>Araneae</taxon>
        <taxon>Araneomorphae</taxon>
        <taxon>Entelegynae</taxon>
        <taxon>Araneoidea</taxon>
        <taxon>Araneidae</taxon>
        <taxon>Larinioides</taxon>
    </lineage>
</organism>
<keyword evidence="3" id="KW-1185">Reference proteome</keyword>